<sequence length="504" mass="54800">MTRGISRRSALSGGIAAGVAVAVAKPAAADVEIGYAFRHVTVVDVISGRLRPDMTVVVIGDRIVAVGRSQDIRVPPGVLIHDLPGKFLLPGLCDLHVHTGADVIDLPLHVANGVTTIRDMSTEPRHFEMRRRVEAGTLLGPRWVLGSRIIDGIPSLWDPNFANIVKVSGDADARAAVRQAKSEGAEFIKVYTRVSPVSLNAIADESRKLGLPFLGHCPDSVPIETAVDLGQRSFEHLFWTFYGTSRKEAELVERLRDLDFRDGDYNSWFTAMHPIEWEAAHTHSPVKARTLFAKFAARGARQVPTLALHNVLDHASAYRPENDPLRKYLPKSALDLNDFVLREFYLKGRTPQTDAEWAALWELRLGLVGEMHRAGVQILAGTDVGTGEIYPGFALHEELQHLVTAGLSPLAALQSATIEPAKFLGTERDSGSIAPGKLADLVLLDADPLADIANTRKLHSVSLRGKYYDPAARQKLLDDVEKAAATMPADAVTVSLCPCHAGAH</sequence>
<dbReference type="SUPFAM" id="SSF51338">
    <property type="entry name" value="Composite domain of metallo-dependent hydrolases"/>
    <property type="match status" value="1"/>
</dbReference>
<keyword evidence="3" id="KW-1185">Reference proteome</keyword>
<name>A0A1H3AJT2_9PSEU</name>
<protein>
    <submittedName>
        <fullName evidence="2">Amidohydrolase family protein</fullName>
    </submittedName>
</protein>
<dbReference type="Gene3D" id="3.20.20.140">
    <property type="entry name" value="Metal-dependent hydrolases"/>
    <property type="match status" value="2"/>
</dbReference>
<dbReference type="PROSITE" id="PS51318">
    <property type="entry name" value="TAT"/>
    <property type="match status" value="1"/>
</dbReference>
<dbReference type="SUPFAM" id="SSF51556">
    <property type="entry name" value="Metallo-dependent hydrolases"/>
    <property type="match status" value="1"/>
</dbReference>
<accession>A0A1H3AJT2</accession>
<dbReference type="STRING" id="589385.SAMN05421504_102955"/>
<proteinExistence type="predicted"/>
<dbReference type="AlphaFoldDB" id="A0A1H3AJT2"/>
<dbReference type="InterPro" id="IPR011059">
    <property type="entry name" value="Metal-dep_hydrolase_composite"/>
</dbReference>
<dbReference type="Gene3D" id="2.30.40.10">
    <property type="entry name" value="Urease, subunit C, domain 1"/>
    <property type="match status" value="2"/>
</dbReference>
<dbReference type="InterPro" id="IPR006680">
    <property type="entry name" value="Amidohydro-rel"/>
</dbReference>
<evidence type="ECO:0000259" key="1">
    <source>
        <dbReference type="Pfam" id="PF01979"/>
    </source>
</evidence>
<dbReference type="Pfam" id="PF01979">
    <property type="entry name" value="Amidohydro_1"/>
    <property type="match status" value="1"/>
</dbReference>
<dbReference type="InterPro" id="IPR006311">
    <property type="entry name" value="TAT_signal"/>
</dbReference>
<organism evidence="2 3">
    <name type="scientific">Amycolatopsis xylanica</name>
    <dbReference type="NCBI Taxonomy" id="589385"/>
    <lineage>
        <taxon>Bacteria</taxon>
        <taxon>Bacillati</taxon>
        <taxon>Actinomycetota</taxon>
        <taxon>Actinomycetes</taxon>
        <taxon>Pseudonocardiales</taxon>
        <taxon>Pseudonocardiaceae</taxon>
        <taxon>Amycolatopsis</taxon>
    </lineage>
</organism>
<dbReference type="PANTHER" id="PTHR43135:SF3">
    <property type="entry name" value="ALPHA-D-RIBOSE 1-METHYLPHOSPHONATE 5-TRIPHOSPHATE DIPHOSPHATASE"/>
    <property type="match status" value="1"/>
</dbReference>
<dbReference type="Proteomes" id="UP000199515">
    <property type="component" value="Unassembled WGS sequence"/>
</dbReference>
<reference evidence="2 3" key="1">
    <citation type="submission" date="2016-10" db="EMBL/GenBank/DDBJ databases">
        <authorList>
            <person name="de Groot N.N."/>
        </authorList>
    </citation>
    <scope>NUCLEOTIDE SEQUENCE [LARGE SCALE GENOMIC DNA]</scope>
    <source>
        <strain evidence="2 3">CPCC 202699</strain>
    </source>
</reference>
<dbReference type="GO" id="GO:0016810">
    <property type="term" value="F:hydrolase activity, acting on carbon-nitrogen (but not peptide) bonds"/>
    <property type="evidence" value="ECO:0007669"/>
    <property type="project" value="InterPro"/>
</dbReference>
<dbReference type="InterPro" id="IPR032466">
    <property type="entry name" value="Metal_Hydrolase"/>
</dbReference>
<evidence type="ECO:0000313" key="2">
    <source>
        <dbReference type="EMBL" id="SDX29972.1"/>
    </source>
</evidence>
<gene>
    <name evidence="2" type="ORF">SAMN05421504_102955</name>
</gene>
<keyword evidence="2" id="KW-0378">Hydrolase</keyword>
<dbReference type="InterPro" id="IPR051781">
    <property type="entry name" value="Metallo-dep_Hydrolase"/>
</dbReference>
<feature type="domain" description="Amidohydrolase-related" evidence="1">
    <location>
        <begin position="370"/>
        <end position="457"/>
    </location>
</feature>
<evidence type="ECO:0000313" key="3">
    <source>
        <dbReference type="Proteomes" id="UP000199515"/>
    </source>
</evidence>
<dbReference type="EMBL" id="FNON01000002">
    <property type="protein sequence ID" value="SDX29972.1"/>
    <property type="molecule type" value="Genomic_DNA"/>
</dbReference>
<dbReference type="PANTHER" id="PTHR43135">
    <property type="entry name" value="ALPHA-D-RIBOSE 1-METHYLPHOSPHONATE 5-TRIPHOSPHATE DIPHOSPHATASE"/>
    <property type="match status" value="1"/>
</dbReference>